<gene>
    <name evidence="1" type="ORF">SDC9_81147</name>
</gene>
<protein>
    <submittedName>
        <fullName evidence="1">Uncharacterized protein</fullName>
    </submittedName>
</protein>
<sequence length="168" mass="17833">MEKPLRAGGEVAETSAHSDDQVTYLGQAVRRLAAGGPDTRKVEWIIPKDGSFPSLCLGKRNGKTLAERCQCIAGFAVPHTAAADDQGLGRLGQQLGEAIELALRRYSSLNIMHPFGKEFEGVVVGHALHILGEGDGHCSSVGRVGEGAHCVEHGTHQLLRTIDPVPVP</sequence>
<evidence type="ECO:0000313" key="1">
    <source>
        <dbReference type="EMBL" id="MPM34561.1"/>
    </source>
</evidence>
<organism evidence="1">
    <name type="scientific">bioreactor metagenome</name>
    <dbReference type="NCBI Taxonomy" id="1076179"/>
    <lineage>
        <taxon>unclassified sequences</taxon>
        <taxon>metagenomes</taxon>
        <taxon>ecological metagenomes</taxon>
    </lineage>
</organism>
<reference evidence="1" key="1">
    <citation type="submission" date="2019-08" db="EMBL/GenBank/DDBJ databases">
        <authorList>
            <person name="Kucharzyk K."/>
            <person name="Murdoch R.W."/>
            <person name="Higgins S."/>
            <person name="Loffler F."/>
        </authorList>
    </citation>
    <scope>NUCLEOTIDE SEQUENCE</scope>
</reference>
<dbReference type="EMBL" id="VSSQ01007012">
    <property type="protein sequence ID" value="MPM34561.1"/>
    <property type="molecule type" value="Genomic_DNA"/>
</dbReference>
<name>A0A644Z3H9_9ZZZZ</name>
<comment type="caution">
    <text evidence="1">The sequence shown here is derived from an EMBL/GenBank/DDBJ whole genome shotgun (WGS) entry which is preliminary data.</text>
</comment>
<accession>A0A644Z3H9</accession>
<proteinExistence type="predicted"/>
<dbReference type="AlphaFoldDB" id="A0A644Z3H9"/>